<evidence type="ECO:0000256" key="1">
    <source>
        <dbReference type="SAM" id="Phobius"/>
    </source>
</evidence>
<reference evidence="2 3" key="1">
    <citation type="submission" date="2018-06" db="EMBL/GenBank/DDBJ databases">
        <authorList>
            <consortium name="Pathogen Informatics"/>
            <person name="Doyle S."/>
        </authorList>
    </citation>
    <scope>NUCLEOTIDE SEQUENCE [LARGE SCALE GENOMIC DNA]</scope>
    <source>
        <strain evidence="3">ATCC 11859 / DSM 33 / NCIB 8841 / NCTC 4822</strain>
    </source>
</reference>
<dbReference type="EMBL" id="UGYZ01000002">
    <property type="protein sequence ID" value="SUJ18177.1"/>
    <property type="molecule type" value="Genomic_DNA"/>
</dbReference>
<gene>
    <name evidence="2" type="ORF">NCTC4822_02889</name>
</gene>
<protein>
    <submittedName>
        <fullName evidence="2">Uncharacterized protein</fullName>
    </submittedName>
</protein>
<organism evidence="2 3">
    <name type="scientific">Sporosarcina pasteurii</name>
    <name type="common">Bacillus pasteurii</name>
    <dbReference type="NCBI Taxonomy" id="1474"/>
    <lineage>
        <taxon>Bacteria</taxon>
        <taxon>Bacillati</taxon>
        <taxon>Bacillota</taxon>
        <taxon>Bacilli</taxon>
        <taxon>Bacillales</taxon>
        <taxon>Caryophanaceae</taxon>
        <taxon>Sporosarcina</taxon>
    </lineage>
</organism>
<dbReference type="AlphaFoldDB" id="A0A380CFD8"/>
<feature type="transmembrane region" description="Helical" evidence="1">
    <location>
        <begin position="5"/>
        <end position="22"/>
    </location>
</feature>
<keyword evidence="1" id="KW-1133">Transmembrane helix</keyword>
<proteinExistence type="predicted"/>
<keyword evidence="3" id="KW-1185">Reference proteome</keyword>
<dbReference type="Proteomes" id="UP000254519">
    <property type="component" value="Unassembled WGS sequence"/>
</dbReference>
<keyword evidence="1" id="KW-0812">Transmembrane</keyword>
<evidence type="ECO:0000313" key="2">
    <source>
        <dbReference type="EMBL" id="SUJ18177.1"/>
    </source>
</evidence>
<sequence>MKKPLVLWRIFLSIVTLTLYLFNVISGATLLSLAIGVLVFVMLPEIIIKTWKKSHNKVEE</sequence>
<name>A0A380CFD8_SPOPA</name>
<evidence type="ECO:0000313" key="3">
    <source>
        <dbReference type="Proteomes" id="UP000254519"/>
    </source>
</evidence>
<accession>A0A380CFD8</accession>
<feature type="transmembrane region" description="Helical" evidence="1">
    <location>
        <begin position="28"/>
        <end position="48"/>
    </location>
</feature>
<keyword evidence="1" id="KW-0472">Membrane</keyword>